<dbReference type="Pfam" id="PF01085">
    <property type="entry name" value="HH_signal"/>
    <property type="match status" value="1"/>
</dbReference>
<evidence type="ECO:0000256" key="2">
    <source>
        <dbReference type="ARBA" id="ARBA00010649"/>
    </source>
</evidence>
<dbReference type="GO" id="GO:0007224">
    <property type="term" value="P:smoothened signaling pathway"/>
    <property type="evidence" value="ECO:0007669"/>
    <property type="project" value="TreeGrafter"/>
</dbReference>
<keyword evidence="6" id="KW-0479">Metal-binding</keyword>
<keyword evidence="10" id="KW-0472">Membrane</keyword>
<keyword evidence="5" id="KW-0645">Protease</keyword>
<keyword evidence="7" id="KW-0378">Hydrolase</keyword>
<dbReference type="GO" id="GO:0005113">
    <property type="term" value="F:patched binding"/>
    <property type="evidence" value="ECO:0007669"/>
    <property type="project" value="TreeGrafter"/>
</dbReference>
<dbReference type="AlphaFoldDB" id="A0AAV3YZZ0"/>
<evidence type="ECO:0000256" key="4">
    <source>
        <dbReference type="ARBA" id="ARBA00022475"/>
    </source>
</evidence>
<dbReference type="GO" id="GO:0005615">
    <property type="term" value="C:extracellular space"/>
    <property type="evidence" value="ECO:0007669"/>
    <property type="project" value="TreeGrafter"/>
</dbReference>
<evidence type="ECO:0000256" key="8">
    <source>
        <dbReference type="ARBA" id="ARBA00022813"/>
    </source>
</evidence>
<evidence type="ECO:0000256" key="6">
    <source>
        <dbReference type="ARBA" id="ARBA00022723"/>
    </source>
</evidence>
<evidence type="ECO:0000256" key="7">
    <source>
        <dbReference type="ARBA" id="ARBA00022801"/>
    </source>
</evidence>
<proteinExistence type="inferred from homology"/>
<dbReference type="GO" id="GO:0005509">
    <property type="term" value="F:calcium ion binding"/>
    <property type="evidence" value="ECO:0007669"/>
    <property type="project" value="TreeGrafter"/>
</dbReference>
<dbReference type="FunFam" id="3.30.1380.10:FF:000005">
    <property type="entry name" value="Sonic hedgehog signaling molecule"/>
    <property type="match status" value="1"/>
</dbReference>
<evidence type="ECO:0000256" key="10">
    <source>
        <dbReference type="ARBA" id="ARBA00023136"/>
    </source>
</evidence>
<dbReference type="EMBL" id="BLXT01001819">
    <property type="protein sequence ID" value="GFN87851.1"/>
    <property type="molecule type" value="Genomic_DNA"/>
</dbReference>
<comment type="subcellular location">
    <subcellularLocation>
        <location evidence="1">Cell membrane</location>
    </subcellularLocation>
</comment>
<sequence>MGLYGFRYIFADLFINRVICGVDVQDRYVEFCPTNLFFSVISRNYKVHSIPVMCYLSLLQRCKDKLNTLAISVLNQWPGVTLRVTEAWDADGMHAANSLHYEGRAVDITTSDKDRSKYGMLARLAVEAGFDWVYYETRGHVHCSVKSVPSPFLKTNPAVSPKDGGWSSSSALSKVGKAEENPPVISSQKAAVVESLIKRGAMKTFAFGFCPFITAECSCAGHSDLYGRDYFSNNSTFKSYLIT</sequence>
<dbReference type="Proteomes" id="UP000735302">
    <property type="component" value="Unassembled WGS sequence"/>
</dbReference>
<evidence type="ECO:0000256" key="3">
    <source>
        <dbReference type="ARBA" id="ARBA00022473"/>
    </source>
</evidence>
<keyword evidence="13" id="KW-1185">Reference proteome</keyword>
<organism evidence="12 13">
    <name type="scientific">Plakobranchus ocellatus</name>
    <dbReference type="NCBI Taxonomy" id="259542"/>
    <lineage>
        <taxon>Eukaryota</taxon>
        <taxon>Metazoa</taxon>
        <taxon>Spiralia</taxon>
        <taxon>Lophotrochozoa</taxon>
        <taxon>Mollusca</taxon>
        <taxon>Gastropoda</taxon>
        <taxon>Heterobranchia</taxon>
        <taxon>Euthyneura</taxon>
        <taxon>Panpulmonata</taxon>
        <taxon>Sacoglossa</taxon>
        <taxon>Placobranchoidea</taxon>
        <taxon>Plakobranchidae</taxon>
        <taxon>Plakobranchus</taxon>
    </lineage>
</organism>
<reference evidence="12 13" key="1">
    <citation type="journal article" date="2021" name="Elife">
        <title>Chloroplast acquisition without the gene transfer in kleptoplastic sea slugs, Plakobranchus ocellatus.</title>
        <authorList>
            <person name="Maeda T."/>
            <person name="Takahashi S."/>
            <person name="Yoshida T."/>
            <person name="Shimamura S."/>
            <person name="Takaki Y."/>
            <person name="Nagai Y."/>
            <person name="Toyoda A."/>
            <person name="Suzuki Y."/>
            <person name="Arimoto A."/>
            <person name="Ishii H."/>
            <person name="Satoh N."/>
            <person name="Nishiyama T."/>
            <person name="Hasebe M."/>
            <person name="Maruyama T."/>
            <person name="Minagawa J."/>
            <person name="Obokata J."/>
            <person name="Shigenobu S."/>
        </authorList>
    </citation>
    <scope>NUCLEOTIDE SEQUENCE [LARGE SCALE GENOMIC DNA]</scope>
</reference>
<evidence type="ECO:0000259" key="11">
    <source>
        <dbReference type="Pfam" id="PF01085"/>
    </source>
</evidence>
<evidence type="ECO:0000256" key="5">
    <source>
        <dbReference type="ARBA" id="ARBA00022670"/>
    </source>
</evidence>
<dbReference type="SUPFAM" id="SSF55166">
    <property type="entry name" value="Hedgehog/DD-peptidase"/>
    <property type="match status" value="1"/>
</dbReference>
<dbReference type="GO" id="GO:0008233">
    <property type="term" value="F:peptidase activity"/>
    <property type="evidence" value="ECO:0007669"/>
    <property type="project" value="UniProtKB-KW"/>
</dbReference>
<dbReference type="GO" id="GO:0010468">
    <property type="term" value="P:regulation of gene expression"/>
    <property type="evidence" value="ECO:0007669"/>
    <property type="project" value="TreeGrafter"/>
</dbReference>
<keyword evidence="8" id="KW-0068">Autocatalytic cleavage</keyword>
<dbReference type="GO" id="GO:0001708">
    <property type="term" value="P:cell fate specification"/>
    <property type="evidence" value="ECO:0007669"/>
    <property type="project" value="TreeGrafter"/>
</dbReference>
<gene>
    <name evidence="12" type="ORF">PoB_001435700</name>
</gene>
<accession>A0AAV3YZZ0</accession>
<comment type="caution">
    <text evidence="12">The sequence shown here is derived from an EMBL/GenBank/DDBJ whole genome shotgun (WGS) entry which is preliminary data.</text>
</comment>
<keyword evidence="3" id="KW-0217">Developmental protein</keyword>
<comment type="similarity">
    <text evidence="2">Belongs to the hedgehog family.</text>
</comment>
<dbReference type="Gene3D" id="3.30.1380.10">
    <property type="match status" value="1"/>
</dbReference>
<dbReference type="InterPro" id="IPR009045">
    <property type="entry name" value="Zn_M74/Hedgehog-like"/>
</dbReference>
<feature type="domain" description="Hedgehog N-terminal signalling" evidence="11">
    <location>
        <begin position="60"/>
        <end position="144"/>
    </location>
</feature>
<dbReference type="GO" id="GO:0006508">
    <property type="term" value="P:proteolysis"/>
    <property type="evidence" value="ECO:0007669"/>
    <property type="project" value="UniProtKB-KW"/>
</dbReference>
<evidence type="ECO:0000256" key="1">
    <source>
        <dbReference type="ARBA" id="ARBA00004236"/>
    </source>
</evidence>
<dbReference type="PANTHER" id="PTHR11889:SF31">
    <property type="entry name" value="PROTEIN HEDGEHOG"/>
    <property type="match status" value="1"/>
</dbReference>
<evidence type="ECO:0000256" key="9">
    <source>
        <dbReference type="ARBA" id="ARBA00022837"/>
    </source>
</evidence>
<keyword evidence="9" id="KW-0106">Calcium</keyword>
<dbReference type="GO" id="GO:0007267">
    <property type="term" value="P:cell-cell signaling"/>
    <property type="evidence" value="ECO:0007669"/>
    <property type="project" value="InterPro"/>
</dbReference>
<keyword evidence="4" id="KW-1003">Cell membrane</keyword>
<evidence type="ECO:0000313" key="13">
    <source>
        <dbReference type="Proteomes" id="UP000735302"/>
    </source>
</evidence>
<dbReference type="InterPro" id="IPR000320">
    <property type="entry name" value="Hedgehog_signalling_dom"/>
</dbReference>
<dbReference type="InterPro" id="IPR001657">
    <property type="entry name" value="Hedgehog"/>
</dbReference>
<protein>
    <submittedName>
        <fullName evidence="12">Hedgehog protein</fullName>
    </submittedName>
</protein>
<dbReference type="InterPro" id="IPR050387">
    <property type="entry name" value="Hedgehog_Signaling"/>
</dbReference>
<evidence type="ECO:0000313" key="12">
    <source>
        <dbReference type="EMBL" id="GFN87851.1"/>
    </source>
</evidence>
<dbReference type="PANTHER" id="PTHR11889">
    <property type="entry name" value="HEDGEHOG"/>
    <property type="match status" value="1"/>
</dbReference>
<dbReference type="PRINTS" id="PR00632">
    <property type="entry name" value="SONICHHOG"/>
</dbReference>
<dbReference type="GO" id="GO:0005886">
    <property type="term" value="C:plasma membrane"/>
    <property type="evidence" value="ECO:0007669"/>
    <property type="project" value="UniProtKB-SubCell"/>
</dbReference>
<name>A0AAV3YZZ0_9GAST</name>